<dbReference type="AlphaFoldDB" id="V7HXL6"/>
<gene>
    <name evidence="1" type="ORF">LEQ_1789c</name>
</gene>
<dbReference type="EMBL" id="AWWH01000051">
    <property type="protein sequence ID" value="ETA74632.1"/>
    <property type="molecule type" value="Genomic_DNA"/>
</dbReference>
<organism evidence="1 2">
    <name type="scientific">Ligilactobacillus equi DPC 6820</name>
    <dbReference type="NCBI Taxonomy" id="1392007"/>
    <lineage>
        <taxon>Bacteria</taxon>
        <taxon>Bacillati</taxon>
        <taxon>Bacillota</taxon>
        <taxon>Bacilli</taxon>
        <taxon>Lactobacillales</taxon>
        <taxon>Lactobacillaceae</taxon>
        <taxon>Ligilactobacillus</taxon>
    </lineage>
</organism>
<sequence>MNYYDRKKEKEVELIGTVEKVLELDQTLLVSGQKLDFGQLYCVEILE</sequence>
<comment type="caution">
    <text evidence="1">The sequence shown here is derived from an EMBL/GenBank/DDBJ whole genome shotgun (WGS) entry which is preliminary data.</text>
</comment>
<evidence type="ECO:0000313" key="2">
    <source>
        <dbReference type="Proteomes" id="UP000018559"/>
    </source>
</evidence>
<evidence type="ECO:0000313" key="1">
    <source>
        <dbReference type="EMBL" id="ETA74632.1"/>
    </source>
</evidence>
<accession>V7HXL6</accession>
<dbReference type="Proteomes" id="UP000018559">
    <property type="component" value="Unassembled WGS sequence"/>
</dbReference>
<protein>
    <submittedName>
        <fullName evidence="1">Uncharacterized protein</fullName>
    </submittedName>
</protein>
<name>V7HXL6_9LACO</name>
<dbReference type="PATRIC" id="fig|1392007.3.peg.551"/>
<proteinExistence type="predicted"/>
<keyword evidence="2" id="KW-1185">Reference proteome</keyword>
<reference evidence="1 2" key="1">
    <citation type="journal article" date="2014" name="Genome Announc.">
        <title>The Genome of the Predominant Equine Lactobacillus Species, Lactobacillus equi, Is Reflective of Its Lifestyle Adaptations to an Herbivorous Host.</title>
        <authorList>
            <person name="O'Donnell M.M."/>
            <person name="Harris H.M."/>
            <person name="O'Toole P.W."/>
            <person name="Ross R.P."/>
        </authorList>
    </citation>
    <scope>NUCLEOTIDE SEQUENCE [LARGE SCALE GENOMIC DNA]</scope>
    <source>
        <strain evidence="1 2">DPC 6820</strain>
    </source>
</reference>